<evidence type="ECO:0000259" key="1">
    <source>
        <dbReference type="Pfam" id="PF01926"/>
    </source>
</evidence>
<dbReference type="CDD" id="cd00882">
    <property type="entry name" value="Ras_like_GTPase"/>
    <property type="match status" value="1"/>
</dbReference>
<dbReference type="InterPro" id="IPR027417">
    <property type="entry name" value="P-loop_NTPase"/>
</dbReference>
<accession>A0A0C3NSC8</accession>
<evidence type="ECO:0000313" key="2">
    <source>
        <dbReference type="EMBL" id="KIN98188.1"/>
    </source>
</evidence>
<dbReference type="GO" id="GO:0005525">
    <property type="term" value="F:GTP binding"/>
    <property type="evidence" value="ECO:0007669"/>
    <property type="project" value="InterPro"/>
</dbReference>
<reference evidence="2 3" key="1">
    <citation type="submission" date="2014-04" db="EMBL/GenBank/DDBJ databases">
        <authorList>
            <consortium name="DOE Joint Genome Institute"/>
            <person name="Kuo A."/>
            <person name="Kohler A."/>
            <person name="Costa M.D."/>
            <person name="Nagy L.G."/>
            <person name="Floudas D."/>
            <person name="Copeland A."/>
            <person name="Barry K.W."/>
            <person name="Cichocki N."/>
            <person name="Veneault-Fourrey C."/>
            <person name="LaButti K."/>
            <person name="Lindquist E.A."/>
            <person name="Lipzen A."/>
            <person name="Lundell T."/>
            <person name="Morin E."/>
            <person name="Murat C."/>
            <person name="Sun H."/>
            <person name="Tunlid A."/>
            <person name="Henrissat B."/>
            <person name="Grigoriev I.V."/>
            <person name="Hibbett D.S."/>
            <person name="Martin F."/>
            <person name="Nordberg H.P."/>
            <person name="Cantor M.N."/>
            <person name="Hua S.X."/>
        </authorList>
    </citation>
    <scope>NUCLEOTIDE SEQUENCE [LARGE SCALE GENOMIC DNA]</scope>
    <source>
        <strain evidence="2 3">Marx 270</strain>
    </source>
</reference>
<sequence length="255" mass="28479">MSPSDFMVALEKSSSKKLRELASAEERFQTFTVTNHGIEIWLPLKHESCSGDSEFFSAILACCDARAQSGPVTIIIEQFHSNRSRYFGRPSVAETQMIPIEFKPILLPYRDNINLNIRGPSSKQSRFRVLVEDIIPSDSVVLVLGNTGSGRSNFINKLTGIPPEPGANSQATCTKIAGAFASVHNGKRFVFIDTPSLNEFDFKAIEQLLMLLYKRSIRFAGVFYTVCVADELVREDISNFRFVLDICGKEAIDRL</sequence>
<protein>
    <recommendedName>
        <fullName evidence="1">G domain-containing protein</fullName>
    </recommendedName>
</protein>
<dbReference type="Pfam" id="PF01926">
    <property type="entry name" value="MMR_HSR1"/>
    <property type="match status" value="1"/>
</dbReference>
<name>A0A0C3NSC8_PISTI</name>
<dbReference type="InterPro" id="IPR006073">
    <property type="entry name" value="GTP-bd"/>
</dbReference>
<keyword evidence="3" id="KW-1185">Reference proteome</keyword>
<dbReference type="SUPFAM" id="SSF52540">
    <property type="entry name" value="P-loop containing nucleoside triphosphate hydrolases"/>
    <property type="match status" value="1"/>
</dbReference>
<dbReference type="OrthoDB" id="2663903at2759"/>
<dbReference type="InParanoid" id="A0A0C3NSC8"/>
<evidence type="ECO:0000313" key="3">
    <source>
        <dbReference type="Proteomes" id="UP000054217"/>
    </source>
</evidence>
<dbReference type="HOGENOM" id="CLU_1090379_0_0_1"/>
<dbReference type="AlphaFoldDB" id="A0A0C3NSC8"/>
<organism evidence="2 3">
    <name type="scientific">Pisolithus tinctorius Marx 270</name>
    <dbReference type="NCBI Taxonomy" id="870435"/>
    <lineage>
        <taxon>Eukaryota</taxon>
        <taxon>Fungi</taxon>
        <taxon>Dikarya</taxon>
        <taxon>Basidiomycota</taxon>
        <taxon>Agaricomycotina</taxon>
        <taxon>Agaricomycetes</taxon>
        <taxon>Agaricomycetidae</taxon>
        <taxon>Boletales</taxon>
        <taxon>Sclerodermatineae</taxon>
        <taxon>Pisolithaceae</taxon>
        <taxon>Pisolithus</taxon>
    </lineage>
</organism>
<dbReference type="EMBL" id="KN832018">
    <property type="protein sequence ID" value="KIN98188.1"/>
    <property type="molecule type" value="Genomic_DNA"/>
</dbReference>
<feature type="domain" description="G" evidence="1">
    <location>
        <begin position="141"/>
        <end position="218"/>
    </location>
</feature>
<proteinExistence type="predicted"/>
<gene>
    <name evidence="2" type="ORF">M404DRAFT_859675</name>
</gene>
<dbReference type="Proteomes" id="UP000054217">
    <property type="component" value="Unassembled WGS sequence"/>
</dbReference>
<reference evidence="3" key="2">
    <citation type="submission" date="2015-01" db="EMBL/GenBank/DDBJ databases">
        <title>Evolutionary Origins and Diversification of the Mycorrhizal Mutualists.</title>
        <authorList>
            <consortium name="DOE Joint Genome Institute"/>
            <consortium name="Mycorrhizal Genomics Consortium"/>
            <person name="Kohler A."/>
            <person name="Kuo A."/>
            <person name="Nagy L.G."/>
            <person name="Floudas D."/>
            <person name="Copeland A."/>
            <person name="Barry K.W."/>
            <person name="Cichocki N."/>
            <person name="Veneault-Fourrey C."/>
            <person name="LaButti K."/>
            <person name="Lindquist E.A."/>
            <person name="Lipzen A."/>
            <person name="Lundell T."/>
            <person name="Morin E."/>
            <person name="Murat C."/>
            <person name="Riley R."/>
            <person name="Ohm R."/>
            <person name="Sun H."/>
            <person name="Tunlid A."/>
            <person name="Henrissat B."/>
            <person name="Grigoriev I.V."/>
            <person name="Hibbett D.S."/>
            <person name="Martin F."/>
        </authorList>
    </citation>
    <scope>NUCLEOTIDE SEQUENCE [LARGE SCALE GENOMIC DNA]</scope>
    <source>
        <strain evidence="3">Marx 270</strain>
    </source>
</reference>
<dbReference type="Gene3D" id="3.40.50.300">
    <property type="entry name" value="P-loop containing nucleotide triphosphate hydrolases"/>
    <property type="match status" value="1"/>
</dbReference>